<feature type="compositionally biased region" description="Pro residues" evidence="9">
    <location>
        <begin position="86"/>
        <end position="96"/>
    </location>
</feature>
<dbReference type="OrthoDB" id="5391403at2759"/>
<comment type="caution">
    <text evidence="11">The sequence shown here is derived from an EMBL/GenBank/DDBJ whole genome shotgun (WGS) entry which is preliminary data.</text>
</comment>
<keyword evidence="4" id="KW-0816">Tricarboxylic acid cycle</keyword>
<feature type="region of interest" description="Disordered" evidence="9">
    <location>
        <begin position="78"/>
        <end position="113"/>
    </location>
</feature>
<dbReference type="GO" id="GO:0005739">
    <property type="term" value="C:mitochondrion"/>
    <property type="evidence" value="ECO:0007669"/>
    <property type="project" value="TreeGrafter"/>
</dbReference>
<keyword evidence="5 8" id="KW-0808">Transferase</keyword>
<comment type="similarity">
    <text evidence="3 8">Belongs to the 2-oxoacid dehydrogenase family.</text>
</comment>
<gene>
    <name evidence="11" type="ORF">F5X68DRAFT_106736</name>
</gene>
<reference evidence="11" key="1">
    <citation type="journal article" date="2021" name="Nat. Commun.">
        <title>Genetic determinants of endophytism in the Arabidopsis root mycobiome.</title>
        <authorList>
            <person name="Mesny F."/>
            <person name="Miyauchi S."/>
            <person name="Thiergart T."/>
            <person name="Pickel B."/>
            <person name="Atanasova L."/>
            <person name="Karlsson M."/>
            <person name="Huettel B."/>
            <person name="Barry K.W."/>
            <person name="Haridas S."/>
            <person name="Chen C."/>
            <person name="Bauer D."/>
            <person name="Andreopoulos W."/>
            <person name="Pangilinan J."/>
            <person name="LaButti K."/>
            <person name="Riley R."/>
            <person name="Lipzen A."/>
            <person name="Clum A."/>
            <person name="Drula E."/>
            <person name="Henrissat B."/>
            <person name="Kohler A."/>
            <person name="Grigoriev I.V."/>
            <person name="Martin F.M."/>
            <person name="Hacquard S."/>
        </authorList>
    </citation>
    <scope>NUCLEOTIDE SEQUENCE</scope>
    <source>
        <strain evidence="11">MPI-SDFR-AT-0117</strain>
    </source>
</reference>
<dbReference type="SUPFAM" id="SSF52777">
    <property type="entry name" value="CoA-dependent acyltransferases"/>
    <property type="match status" value="1"/>
</dbReference>
<dbReference type="EC" id="2.3.1.-" evidence="8"/>
<evidence type="ECO:0000256" key="7">
    <source>
        <dbReference type="ARBA" id="ARBA00023315"/>
    </source>
</evidence>
<dbReference type="GO" id="GO:0006099">
    <property type="term" value="P:tricarboxylic acid cycle"/>
    <property type="evidence" value="ECO:0007669"/>
    <property type="project" value="UniProtKB-KW"/>
</dbReference>
<feature type="compositionally biased region" description="Polar residues" evidence="9">
    <location>
        <begin position="98"/>
        <end position="113"/>
    </location>
</feature>
<dbReference type="Pfam" id="PF00364">
    <property type="entry name" value="Biotin_lipoyl"/>
    <property type="match status" value="1"/>
</dbReference>
<dbReference type="Gene3D" id="2.40.50.100">
    <property type="match status" value="1"/>
</dbReference>
<evidence type="ECO:0000256" key="9">
    <source>
        <dbReference type="SAM" id="MobiDB-lite"/>
    </source>
</evidence>
<comment type="cofactor">
    <cofactor evidence="1 8">
        <name>(R)-lipoate</name>
        <dbReference type="ChEBI" id="CHEBI:83088"/>
    </cofactor>
</comment>
<protein>
    <recommendedName>
        <fullName evidence="8">Dihydrolipoamide acetyltransferase component of pyruvate dehydrogenase complex</fullName>
        <ecNumber evidence="8">2.3.1.-</ecNumber>
    </recommendedName>
</protein>
<keyword evidence="7 8" id="KW-0012">Acyltransferase</keyword>
<keyword evidence="12" id="KW-1185">Reference proteome</keyword>
<proteinExistence type="inferred from homology"/>
<evidence type="ECO:0000256" key="3">
    <source>
        <dbReference type="ARBA" id="ARBA00007317"/>
    </source>
</evidence>
<evidence type="ECO:0000259" key="10">
    <source>
        <dbReference type="PROSITE" id="PS50968"/>
    </source>
</evidence>
<dbReference type="EMBL" id="JAGSXJ010000004">
    <property type="protein sequence ID" value="KAH6692726.1"/>
    <property type="molecule type" value="Genomic_DNA"/>
</dbReference>
<evidence type="ECO:0000256" key="4">
    <source>
        <dbReference type="ARBA" id="ARBA00022532"/>
    </source>
</evidence>
<dbReference type="InterPro" id="IPR001078">
    <property type="entry name" value="2-oxoacid_DH_actylTfrase"/>
</dbReference>
<evidence type="ECO:0000256" key="1">
    <source>
        <dbReference type="ARBA" id="ARBA00001938"/>
    </source>
</evidence>
<feature type="non-terminal residue" evidence="11">
    <location>
        <position position="1"/>
    </location>
</feature>
<dbReference type="InterPro" id="IPR050537">
    <property type="entry name" value="2-oxoacid_dehydrogenase"/>
</dbReference>
<evidence type="ECO:0000256" key="2">
    <source>
        <dbReference type="ARBA" id="ARBA00005145"/>
    </source>
</evidence>
<organism evidence="11 12">
    <name type="scientific">Plectosphaerella plurivora</name>
    <dbReference type="NCBI Taxonomy" id="936078"/>
    <lineage>
        <taxon>Eukaryota</taxon>
        <taxon>Fungi</taxon>
        <taxon>Dikarya</taxon>
        <taxon>Ascomycota</taxon>
        <taxon>Pezizomycotina</taxon>
        <taxon>Sordariomycetes</taxon>
        <taxon>Hypocreomycetidae</taxon>
        <taxon>Glomerellales</taxon>
        <taxon>Plectosphaerellaceae</taxon>
        <taxon>Plectosphaerella</taxon>
    </lineage>
</organism>
<dbReference type="Pfam" id="PF00198">
    <property type="entry name" value="2-oxoacid_dh"/>
    <property type="match status" value="1"/>
</dbReference>
<dbReference type="CDD" id="cd06849">
    <property type="entry name" value="lipoyl_domain"/>
    <property type="match status" value="1"/>
</dbReference>
<feature type="domain" description="Lipoyl-binding" evidence="10">
    <location>
        <begin position="1"/>
        <end position="70"/>
    </location>
</feature>
<dbReference type="Proteomes" id="UP000770015">
    <property type="component" value="Unassembled WGS sequence"/>
</dbReference>
<dbReference type="SUPFAM" id="SSF51230">
    <property type="entry name" value="Single hybrid motif"/>
    <property type="match status" value="1"/>
</dbReference>
<dbReference type="Gene3D" id="3.30.559.10">
    <property type="entry name" value="Chloramphenicol acetyltransferase-like domain"/>
    <property type="match status" value="1"/>
</dbReference>
<dbReference type="AlphaFoldDB" id="A0A9P8VKD6"/>
<dbReference type="PROSITE" id="PS50968">
    <property type="entry name" value="BIOTINYL_LIPOYL"/>
    <property type="match status" value="1"/>
</dbReference>
<comment type="pathway">
    <text evidence="2">Amino-acid degradation; L-lysine degradation via saccharopine pathway; glutaryl-CoA from L-lysine: step 6/6.</text>
</comment>
<evidence type="ECO:0000256" key="6">
    <source>
        <dbReference type="ARBA" id="ARBA00022823"/>
    </source>
</evidence>
<dbReference type="GO" id="GO:0004149">
    <property type="term" value="F:dihydrolipoyllysine-residue succinyltransferase activity"/>
    <property type="evidence" value="ECO:0007669"/>
    <property type="project" value="TreeGrafter"/>
</dbReference>
<evidence type="ECO:0000256" key="8">
    <source>
        <dbReference type="RuleBase" id="RU003423"/>
    </source>
</evidence>
<dbReference type="InterPro" id="IPR011053">
    <property type="entry name" value="Single_hybrid_motif"/>
</dbReference>
<evidence type="ECO:0000313" key="11">
    <source>
        <dbReference type="EMBL" id="KAH6692726.1"/>
    </source>
</evidence>
<dbReference type="InterPro" id="IPR023213">
    <property type="entry name" value="CAT-like_dom_sf"/>
</dbReference>
<name>A0A9P8VKD6_9PEZI</name>
<feature type="non-terminal residue" evidence="11">
    <location>
        <position position="242"/>
    </location>
</feature>
<sequence length="242" mass="26693">PQMADSLIEGTLKYWSKSIRDHVDADEELASIETDKIDIPVTAPKAGVITEYLASKEDTVTVGQDLIKIDTESKFDSCSAPGAPSSCPPSSCPPSPGFLSSTNLPVTPMVRTTGSREERRVKICRMRLRIAERLKLLQNTAAALTTFNEVDMASFLEFWRLYEDETLKKGVKLGFMGAFARACTLMIRDIPTINASIENDDTIVYHDYIYLSVAVATEKGLVTPDVHNTELLDILSIESKIS</sequence>
<evidence type="ECO:0000256" key="5">
    <source>
        <dbReference type="ARBA" id="ARBA00022679"/>
    </source>
</evidence>
<evidence type="ECO:0000313" key="12">
    <source>
        <dbReference type="Proteomes" id="UP000770015"/>
    </source>
</evidence>
<keyword evidence="6 8" id="KW-0450">Lipoyl</keyword>
<dbReference type="PANTHER" id="PTHR43416">
    <property type="entry name" value="DIHYDROLIPOYLLYSINE-RESIDUE SUCCINYLTRANSFERASE COMPONENT OF 2-OXOGLUTARATE DEHYDROGENASE COMPLEX, MITOCHONDRIAL-RELATED"/>
    <property type="match status" value="1"/>
</dbReference>
<accession>A0A9P8VKD6</accession>
<dbReference type="InterPro" id="IPR000089">
    <property type="entry name" value="Biotin_lipoyl"/>
</dbReference>
<dbReference type="PANTHER" id="PTHR43416:SF5">
    <property type="entry name" value="DIHYDROLIPOYLLYSINE-RESIDUE SUCCINYLTRANSFERASE COMPONENT OF 2-OXOGLUTARATE DEHYDROGENASE COMPLEX, MITOCHONDRIAL"/>
    <property type="match status" value="1"/>
</dbReference>